<dbReference type="EMBL" id="RHHS01000013">
    <property type="protein sequence ID" value="RNB59528.1"/>
    <property type="molecule type" value="Genomic_DNA"/>
</dbReference>
<dbReference type="Proteomes" id="UP000268829">
    <property type="component" value="Unassembled WGS sequence"/>
</dbReference>
<proteinExistence type="predicted"/>
<evidence type="ECO:0000313" key="1">
    <source>
        <dbReference type="EMBL" id="RNB59528.1"/>
    </source>
</evidence>
<dbReference type="OrthoDB" id="1864014at2"/>
<dbReference type="RefSeq" id="WP_122903695.1">
    <property type="nucleotide sequence ID" value="NZ_RHHS01000013.1"/>
</dbReference>
<keyword evidence="2" id="KW-1185">Reference proteome</keyword>
<dbReference type="AlphaFoldDB" id="A0A3M8B7X6"/>
<organism evidence="1 2">
    <name type="scientific">Brevibacillus gelatini</name>
    <dbReference type="NCBI Taxonomy" id="1655277"/>
    <lineage>
        <taxon>Bacteria</taxon>
        <taxon>Bacillati</taxon>
        <taxon>Bacillota</taxon>
        <taxon>Bacilli</taxon>
        <taxon>Bacillales</taxon>
        <taxon>Paenibacillaceae</taxon>
        <taxon>Brevibacillus</taxon>
    </lineage>
</organism>
<evidence type="ECO:0000313" key="2">
    <source>
        <dbReference type="Proteomes" id="UP000268829"/>
    </source>
</evidence>
<sequence>MSKIKSNAKPDKITCLKCEKAKSKSNFYMNTNPLFSKSFEQLPICKSCFQNYINEGIDEQDYFFRVVLVLALLNRPMITQEWNQINRVWEKYIPPISSLPQHKGLQFKDSDFLTYDKNVQEDSLQDNMLNMNFDDSLDIREMVKYWGKGYSAEEYSYLEEEKCKLMSSFECPDYGMEMIMRDICFINLDIEKARSNPKSSTTSEISKLIETRSKLMNDAKMKPIQATGAEANDQITFGTLIKKWENDKPVPPVLDDEMKRYIDTFMVGHLAKMEGLNNELTEKYDKALAPYTIDFREINKDVDEED</sequence>
<comment type="caution">
    <text evidence="1">The sequence shown here is derived from an EMBL/GenBank/DDBJ whole genome shotgun (WGS) entry which is preliminary data.</text>
</comment>
<reference evidence="1 2" key="1">
    <citation type="submission" date="2018-10" db="EMBL/GenBank/DDBJ databases">
        <title>Phylogenomics of Brevibacillus.</title>
        <authorList>
            <person name="Dunlap C."/>
        </authorList>
    </citation>
    <scope>NUCLEOTIDE SEQUENCE [LARGE SCALE GENOMIC DNA]</scope>
    <source>
        <strain evidence="1 2">DSM 100115</strain>
    </source>
</reference>
<name>A0A3M8B7X6_9BACL</name>
<accession>A0A3M8B7X6</accession>
<protein>
    <submittedName>
        <fullName evidence="1">Uncharacterized protein</fullName>
    </submittedName>
</protein>
<gene>
    <name evidence="1" type="ORF">EDM57_05140</name>
</gene>